<dbReference type="Pfam" id="PF01547">
    <property type="entry name" value="SBP_bac_1"/>
    <property type="match status" value="1"/>
</dbReference>
<dbReference type="EMBL" id="JADZLT010000052">
    <property type="protein sequence ID" value="MBH0239073.1"/>
    <property type="molecule type" value="Genomic_DNA"/>
</dbReference>
<feature type="signal peptide" evidence="5">
    <location>
        <begin position="1"/>
        <end position="23"/>
    </location>
</feature>
<evidence type="ECO:0000256" key="4">
    <source>
        <dbReference type="ARBA" id="ARBA00022764"/>
    </source>
</evidence>
<feature type="chain" id="PRO_5037595899" evidence="5">
    <location>
        <begin position="24"/>
        <end position="422"/>
    </location>
</feature>
<dbReference type="Proteomes" id="UP000631694">
    <property type="component" value="Unassembled WGS sequence"/>
</dbReference>
<dbReference type="PANTHER" id="PTHR30061:SF50">
    <property type="entry name" value="MALTOSE_MALTODEXTRIN-BINDING PERIPLASMIC PROTEIN"/>
    <property type="match status" value="1"/>
</dbReference>
<dbReference type="AlphaFoldDB" id="A0A931I4D9"/>
<evidence type="ECO:0000256" key="2">
    <source>
        <dbReference type="ARBA" id="ARBA00022448"/>
    </source>
</evidence>
<dbReference type="GO" id="GO:1901982">
    <property type="term" value="F:maltose binding"/>
    <property type="evidence" value="ECO:0007669"/>
    <property type="project" value="TreeGrafter"/>
</dbReference>
<protein>
    <submittedName>
        <fullName evidence="6">Sugar ABC transporter substrate-binding protein</fullName>
    </submittedName>
</protein>
<dbReference type="InterPro" id="IPR006059">
    <property type="entry name" value="SBP"/>
</dbReference>
<name>A0A931I4D9_9HYPH</name>
<reference evidence="6" key="1">
    <citation type="submission" date="2020-12" db="EMBL/GenBank/DDBJ databases">
        <title>Methylobrevis albus sp. nov., isolated from fresh water lack sediment.</title>
        <authorList>
            <person name="Zou Q."/>
        </authorList>
    </citation>
    <scope>NUCLEOTIDE SEQUENCE</scope>
    <source>
        <strain evidence="6">L22</strain>
    </source>
</reference>
<keyword evidence="7" id="KW-1185">Reference proteome</keyword>
<keyword evidence="3 5" id="KW-0732">Signal</keyword>
<comment type="similarity">
    <text evidence="1">Belongs to the bacterial solute-binding protein 1 family.</text>
</comment>
<dbReference type="RefSeq" id="WP_197312143.1">
    <property type="nucleotide sequence ID" value="NZ_JADZLT010000052.1"/>
</dbReference>
<dbReference type="GO" id="GO:0055052">
    <property type="term" value="C:ATP-binding cassette (ABC) transporter complex, substrate-binding subunit-containing"/>
    <property type="evidence" value="ECO:0007669"/>
    <property type="project" value="TreeGrafter"/>
</dbReference>
<evidence type="ECO:0000313" key="7">
    <source>
        <dbReference type="Proteomes" id="UP000631694"/>
    </source>
</evidence>
<comment type="caution">
    <text evidence="6">The sequence shown here is derived from an EMBL/GenBank/DDBJ whole genome shotgun (WGS) entry which is preliminary data.</text>
</comment>
<gene>
    <name evidence="6" type="ORF">I5731_14690</name>
</gene>
<organism evidence="6 7">
    <name type="scientific">Methylobrevis albus</name>
    <dbReference type="NCBI Taxonomy" id="2793297"/>
    <lineage>
        <taxon>Bacteria</taxon>
        <taxon>Pseudomonadati</taxon>
        <taxon>Pseudomonadota</taxon>
        <taxon>Alphaproteobacteria</taxon>
        <taxon>Hyphomicrobiales</taxon>
        <taxon>Pleomorphomonadaceae</taxon>
        <taxon>Methylobrevis</taxon>
    </lineage>
</organism>
<evidence type="ECO:0000256" key="3">
    <source>
        <dbReference type="ARBA" id="ARBA00022729"/>
    </source>
</evidence>
<accession>A0A931I4D9</accession>
<dbReference type="GO" id="GO:0015768">
    <property type="term" value="P:maltose transport"/>
    <property type="evidence" value="ECO:0007669"/>
    <property type="project" value="TreeGrafter"/>
</dbReference>
<dbReference type="PANTHER" id="PTHR30061">
    <property type="entry name" value="MALTOSE-BINDING PERIPLASMIC PROTEIN"/>
    <property type="match status" value="1"/>
</dbReference>
<keyword evidence="4" id="KW-0574">Periplasm</keyword>
<dbReference type="Gene3D" id="3.40.190.10">
    <property type="entry name" value="Periplasmic binding protein-like II"/>
    <property type="match status" value="1"/>
</dbReference>
<sequence length="422" mass="45480">MKTVKLLAATALSLTCWLAPASAATTLTMWYHGAGGAGANENEEKILDQVIADFNASQTDWKVELQSFPQSAYNDSVVAAALAGNLPDILDVDGPIMPNWAWAGYMQPLQIDEAKIANFLPGTKGVWDGKLYSIGLWDAAVALVTRKSYLEELGLREPTLDQPWTQDEFTAALQAAKDSGKFKYAIDLGMAWDGEWYPYAFSPFLQSFGGDLVDRETYQTAEGVLNGDGAVAFGTWWQSLFTEGYAQSTQDPAARDAGFNSGDYAFSWNGNWAAPKMLETYDDVVFLPAPDFGSGPKIGAASWQFGISARSQHPDGASAFIEFAIQDKYLAEFANGTGLIPATTTAAALTEAYQPGGKLAVFYELSERQGVLRPVSPGYIVQSKVFEKAVNDIAKGAAVEDTLDAAVDEIEADIEKNGGYGH</sequence>
<evidence type="ECO:0000256" key="1">
    <source>
        <dbReference type="ARBA" id="ARBA00008520"/>
    </source>
</evidence>
<dbReference type="SUPFAM" id="SSF53850">
    <property type="entry name" value="Periplasmic binding protein-like II"/>
    <property type="match status" value="1"/>
</dbReference>
<proteinExistence type="inferred from homology"/>
<dbReference type="GO" id="GO:0042956">
    <property type="term" value="P:maltodextrin transmembrane transport"/>
    <property type="evidence" value="ECO:0007669"/>
    <property type="project" value="TreeGrafter"/>
</dbReference>
<evidence type="ECO:0000313" key="6">
    <source>
        <dbReference type="EMBL" id="MBH0239073.1"/>
    </source>
</evidence>
<keyword evidence="2" id="KW-0813">Transport</keyword>
<dbReference type="CDD" id="cd13585">
    <property type="entry name" value="PBP2_TMBP_like"/>
    <property type="match status" value="1"/>
</dbReference>
<evidence type="ECO:0000256" key="5">
    <source>
        <dbReference type="SAM" id="SignalP"/>
    </source>
</evidence>